<sequence>MFVSYGVCDHGVWESGADLNLNSSSTSGSGSDGEDYGIEKPSWGRNQGSPVLTTLSLSLSLFSVIQNAPDLTAVKGWCSSSYGYGQAAVAKVDDAVRKKVI</sequence>
<evidence type="ECO:0000313" key="3">
    <source>
        <dbReference type="Proteomes" id="UP000237347"/>
    </source>
</evidence>
<dbReference type="Proteomes" id="UP000237347">
    <property type="component" value="Unassembled WGS sequence"/>
</dbReference>
<name>A0AAW0KT13_QUESU</name>
<evidence type="ECO:0000313" key="2">
    <source>
        <dbReference type="EMBL" id="KAK7841763.1"/>
    </source>
</evidence>
<accession>A0AAW0KT13</accession>
<reference evidence="2 3" key="1">
    <citation type="journal article" date="2018" name="Sci. Data">
        <title>The draft genome sequence of cork oak.</title>
        <authorList>
            <person name="Ramos A.M."/>
            <person name="Usie A."/>
            <person name="Barbosa P."/>
            <person name="Barros P.M."/>
            <person name="Capote T."/>
            <person name="Chaves I."/>
            <person name="Simoes F."/>
            <person name="Abreu I."/>
            <person name="Carrasquinho I."/>
            <person name="Faro C."/>
            <person name="Guimaraes J.B."/>
            <person name="Mendonca D."/>
            <person name="Nobrega F."/>
            <person name="Rodrigues L."/>
            <person name="Saibo N.J.M."/>
            <person name="Varela M.C."/>
            <person name="Egas C."/>
            <person name="Matos J."/>
            <person name="Miguel C.M."/>
            <person name="Oliveira M.M."/>
            <person name="Ricardo C.P."/>
            <person name="Goncalves S."/>
        </authorList>
    </citation>
    <scope>NUCLEOTIDE SEQUENCE [LARGE SCALE GENOMIC DNA]</scope>
    <source>
        <strain evidence="3">cv. HL8</strain>
    </source>
</reference>
<dbReference type="AlphaFoldDB" id="A0AAW0KT13"/>
<comment type="caution">
    <text evidence="2">The sequence shown here is derived from an EMBL/GenBank/DDBJ whole genome shotgun (WGS) entry which is preliminary data.</text>
</comment>
<feature type="region of interest" description="Disordered" evidence="1">
    <location>
        <begin position="18"/>
        <end position="47"/>
    </location>
</feature>
<proteinExistence type="predicted"/>
<gene>
    <name evidence="2" type="ORF">CFP56_014890</name>
</gene>
<organism evidence="2 3">
    <name type="scientific">Quercus suber</name>
    <name type="common">Cork oak</name>
    <dbReference type="NCBI Taxonomy" id="58331"/>
    <lineage>
        <taxon>Eukaryota</taxon>
        <taxon>Viridiplantae</taxon>
        <taxon>Streptophyta</taxon>
        <taxon>Embryophyta</taxon>
        <taxon>Tracheophyta</taxon>
        <taxon>Spermatophyta</taxon>
        <taxon>Magnoliopsida</taxon>
        <taxon>eudicotyledons</taxon>
        <taxon>Gunneridae</taxon>
        <taxon>Pentapetalae</taxon>
        <taxon>rosids</taxon>
        <taxon>fabids</taxon>
        <taxon>Fagales</taxon>
        <taxon>Fagaceae</taxon>
        <taxon>Quercus</taxon>
    </lineage>
</organism>
<dbReference type="EMBL" id="PKMF04000234">
    <property type="protein sequence ID" value="KAK7841763.1"/>
    <property type="molecule type" value="Genomic_DNA"/>
</dbReference>
<protein>
    <submittedName>
        <fullName evidence="2">Uncharacterized protein</fullName>
    </submittedName>
</protein>
<evidence type="ECO:0000256" key="1">
    <source>
        <dbReference type="SAM" id="MobiDB-lite"/>
    </source>
</evidence>
<keyword evidence="3" id="KW-1185">Reference proteome</keyword>